<keyword evidence="1" id="KW-1133">Transmembrane helix</keyword>
<feature type="transmembrane region" description="Helical" evidence="1">
    <location>
        <begin position="307"/>
        <end position="325"/>
    </location>
</feature>
<reference evidence="5 6" key="2">
    <citation type="journal article" date="2015" name="MBio">
        <title>Genome-Resolved Metagenomic Analysis Reveals Roles for Candidate Phyla and Other Microbial Community Members in Biogeochemical Transformations in Oil Reservoirs.</title>
        <authorList>
            <person name="Hu P."/>
            <person name="Tom L."/>
            <person name="Singh A."/>
            <person name="Thomas B.C."/>
            <person name="Baker B.J."/>
            <person name="Piceno Y.M."/>
            <person name="Andersen G.L."/>
            <person name="Banfield J.F."/>
        </authorList>
    </citation>
    <scope>NUCLEOTIDE SEQUENCE [LARGE SCALE GENOMIC DNA]</scope>
    <source>
        <strain evidence="3">57_489</strain>
    </source>
</reference>
<keyword evidence="1" id="KW-0812">Transmembrane</keyword>
<dbReference type="Pfam" id="PF26514">
    <property type="entry name" value="DUF8173"/>
    <property type="match status" value="1"/>
</dbReference>
<feature type="transmembrane region" description="Helical" evidence="1">
    <location>
        <begin position="282"/>
        <end position="301"/>
    </location>
</feature>
<dbReference type="Proteomes" id="UP000057043">
    <property type="component" value="Unassembled WGS sequence"/>
</dbReference>
<dbReference type="InterPro" id="IPR058486">
    <property type="entry name" value="DUF8173"/>
</dbReference>
<proteinExistence type="predicted"/>
<dbReference type="EMBL" id="LGHB01000018">
    <property type="protein sequence ID" value="KUK96184.1"/>
    <property type="molecule type" value="Genomic_DNA"/>
</dbReference>
<evidence type="ECO:0000313" key="4">
    <source>
        <dbReference type="EMBL" id="KUK96184.1"/>
    </source>
</evidence>
<feature type="transmembrane region" description="Helical" evidence="1">
    <location>
        <begin position="222"/>
        <end position="243"/>
    </location>
</feature>
<feature type="transmembrane region" description="Helical" evidence="1">
    <location>
        <begin position="249"/>
        <end position="270"/>
    </location>
</feature>
<dbReference type="EMBL" id="LGFT01000039">
    <property type="protein sequence ID" value="KUK43972.1"/>
    <property type="molecule type" value="Genomic_DNA"/>
</dbReference>
<feature type="transmembrane region" description="Helical" evidence="1">
    <location>
        <begin position="178"/>
        <end position="202"/>
    </location>
</feature>
<sequence length="331" mass="34988">MIQVRWLHVLLLISVFALYPPADALKFVSGDVISIDSPVEDDLFAGGDTVYVNAPVDSAIIAGGSVDVDAPIKGDLIVFGGKVDLNSDVGGKIVAAGGNINLRGDVERNVVMAGGTVRILSSSDIGMDAAISGGDVYNGGNVAGTLWVNAGNFENAGTAGDVKFQMWEDDEAEEKSEAFISTFSVLMILGFFIVGLIILRLFPGGVFAVDREIRKSPPLKALFGFVLIAASMILIIISMISIVGLPLGLLILTLFVVALLLANLFVSFSLGRWIVSTLNQTLGDVPCFVLGYLVLSALFLIPYAGPIIELISISLGFGAMVYALNESRREI</sequence>
<name>A0A101FT60_9EURY</name>
<organism evidence="3 6">
    <name type="scientific">Methanothrix harundinacea</name>
    <dbReference type="NCBI Taxonomy" id="301375"/>
    <lineage>
        <taxon>Archaea</taxon>
        <taxon>Methanobacteriati</taxon>
        <taxon>Methanobacteriota</taxon>
        <taxon>Stenosarchaea group</taxon>
        <taxon>Methanomicrobia</taxon>
        <taxon>Methanotrichales</taxon>
        <taxon>Methanotrichaceae</taxon>
        <taxon>Methanothrix</taxon>
    </lineage>
</organism>
<evidence type="ECO:0000256" key="1">
    <source>
        <dbReference type="SAM" id="Phobius"/>
    </source>
</evidence>
<protein>
    <recommendedName>
        <fullName evidence="2">DUF8173 domain-containing protein</fullName>
    </recommendedName>
</protein>
<evidence type="ECO:0000313" key="5">
    <source>
        <dbReference type="Proteomes" id="UP000053961"/>
    </source>
</evidence>
<reference evidence="4" key="1">
    <citation type="journal article" date="2015" name="MBio">
        <title>Genome-resolved metagenomic analysis reveals roles for candidate phyla and other microbial community members in biogeochemical transformations in oil reservoirs.</title>
        <authorList>
            <person name="Hu P."/>
            <person name="Tom L."/>
            <person name="Singh A."/>
            <person name="Thomas B.C."/>
            <person name="Baker B.J."/>
            <person name="Piceno Y.M."/>
            <person name="Andersen G.L."/>
            <person name="Banfield J.F."/>
        </authorList>
    </citation>
    <scope>NUCLEOTIDE SEQUENCE [LARGE SCALE GENOMIC DNA]</scope>
    <source>
        <strain evidence="4">56_747</strain>
    </source>
</reference>
<keyword evidence="1" id="KW-0472">Membrane</keyword>
<evidence type="ECO:0000313" key="6">
    <source>
        <dbReference type="Proteomes" id="UP000057043"/>
    </source>
</evidence>
<evidence type="ECO:0000313" key="3">
    <source>
        <dbReference type="EMBL" id="KUK43972.1"/>
    </source>
</evidence>
<feature type="domain" description="DUF8173" evidence="2">
    <location>
        <begin position="182"/>
        <end position="324"/>
    </location>
</feature>
<gene>
    <name evidence="3" type="ORF">XD72_1659</name>
    <name evidence="4" type="ORF">XE07_1296</name>
</gene>
<dbReference type="Proteomes" id="UP000053961">
    <property type="component" value="Unassembled WGS sequence"/>
</dbReference>
<accession>A0A101FT60</accession>
<comment type="caution">
    <text evidence="3">The sequence shown here is derived from an EMBL/GenBank/DDBJ whole genome shotgun (WGS) entry which is preliminary data.</text>
</comment>
<dbReference type="AlphaFoldDB" id="A0A101FT60"/>
<dbReference type="PATRIC" id="fig|301375.6.peg.232"/>
<evidence type="ECO:0000259" key="2">
    <source>
        <dbReference type="Pfam" id="PF26514"/>
    </source>
</evidence>